<dbReference type="AlphaFoldDB" id="A0A6J4ZNK2"/>
<dbReference type="Pfam" id="PF13643">
    <property type="entry name" value="DUF4145"/>
    <property type="match status" value="1"/>
</dbReference>
<dbReference type="Proteomes" id="UP000507979">
    <property type="component" value="Unassembled WGS sequence"/>
</dbReference>
<keyword evidence="3" id="KW-1185">Reference proteome</keyword>
<name>A0A6J4ZNK2_9BURK</name>
<feature type="domain" description="DUF4145" evidence="1">
    <location>
        <begin position="104"/>
        <end position="188"/>
    </location>
</feature>
<dbReference type="EMBL" id="CADIJR010000002">
    <property type="protein sequence ID" value="CAB3627491.1"/>
    <property type="molecule type" value="Genomic_DNA"/>
</dbReference>
<accession>A0A6J4ZNK2</accession>
<gene>
    <name evidence="2" type="ORF">LMG26845_00438</name>
</gene>
<proteinExistence type="predicted"/>
<reference evidence="2 3" key="1">
    <citation type="submission" date="2020-04" db="EMBL/GenBank/DDBJ databases">
        <authorList>
            <person name="De Canck E."/>
        </authorList>
    </citation>
    <scope>NUCLEOTIDE SEQUENCE [LARGE SCALE GENOMIC DNA]</scope>
    <source>
        <strain evidence="2 3">LMG 26845</strain>
    </source>
</reference>
<dbReference type="GeneID" id="92896274"/>
<protein>
    <recommendedName>
        <fullName evidence="1">DUF4145 domain-containing protein</fullName>
    </recommendedName>
</protein>
<dbReference type="InterPro" id="IPR025285">
    <property type="entry name" value="DUF4145"/>
</dbReference>
<organism evidence="2 3">
    <name type="scientific">Achromobacter insuavis</name>
    <dbReference type="NCBI Taxonomy" id="1287735"/>
    <lineage>
        <taxon>Bacteria</taxon>
        <taxon>Pseudomonadati</taxon>
        <taxon>Pseudomonadota</taxon>
        <taxon>Betaproteobacteria</taxon>
        <taxon>Burkholderiales</taxon>
        <taxon>Alcaligenaceae</taxon>
        <taxon>Achromobacter</taxon>
    </lineage>
</organism>
<evidence type="ECO:0000259" key="1">
    <source>
        <dbReference type="Pfam" id="PF13643"/>
    </source>
</evidence>
<evidence type="ECO:0000313" key="2">
    <source>
        <dbReference type="EMBL" id="CAB3627491.1"/>
    </source>
</evidence>
<sequence>MAATLSFDCPHCFTVKSGFTLVGEIALPQSLYRFHAFFMCNNCHLPVIAMLESNKGTPPHKLHGDLRLMSEATGVRLKRVIPESETSEAPPHCPESVARAFVQASNAIKRSDWDAAGAMTRRALELTTKDLAPQHAGKNLAARIDALAAEGLLTPNLKDWAHSLRFLGNDAVHEVDGIPEEEAVQGYELARFTLTYVYTLPTQVATAREMRAERHG</sequence>
<evidence type="ECO:0000313" key="3">
    <source>
        <dbReference type="Proteomes" id="UP000507979"/>
    </source>
</evidence>
<dbReference type="RefSeq" id="WP_082404808.1">
    <property type="nucleotide sequence ID" value="NZ_CADIJR010000002.1"/>
</dbReference>